<dbReference type="AlphaFoldDB" id="A0A6G0S559"/>
<proteinExistence type="predicted"/>
<name>A0A6G0S559_9STRA</name>
<dbReference type="EMBL" id="QXFY01000259">
    <property type="protein sequence ID" value="KAE9350263.1"/>
    <property type="molecule type" value="Genomic_DNA"/>
</dbReference>
<evidence type="ECO:0000313" key="3">
    <source>
        <dbReference type="Proteomes" id="UP000486351"/>
    </source>
</evidence>
<dbReference type="Proteomes" id="UP000486351">
    <property type="component" value="Unassembled WGS sequence"/>
</dbReference>
<comment type="caution">
    <text evidence="2">The sequence shown here is derived from an EMBL/GenBank/DDBJ whole genome shotgun (WGS) entry which is preliminary data.</text>
</comment>
<reference evidence="2 3" key="1">
    <citation type="submission" date="2018-09" db="EMBL/GenBank/DDBJ databases">
        <title>Genomic investigation of the strawberry pathogen Phytophthora fragariae indicates pathogenicity is determined by transcriptional variation in three key races.</title>
        <authorList>
            <person name="Adams T.M."/>
            <person name="Armitage A.D."/>
            <person name="Sobczyk M.K."/>
            <person name="Bates H.J."/>
            <person name="Dunwell J.M."/>
            <person name="Nellist C.F."/>
            <person name="Harrison R.J."/>
        </authorList>
    </citation>
    <scope>NUCLEOTIDE SEQUENCE [LARGE SCALE GENOMIC DNA]</scope>
    <source>
        <strain evidence="2 3">NOV-77</strain>
    </source>
</reference>
<sequence>MEQQYHIEDITLDSLVDDWEAFVQDDLPDDQPGDLPFELPGDLSCDLPGDLPGDRPGDQPGDLPGDRPGDQPGDLPGDHPGDLPGDHPGDRPGDLPGEMPGDMPFNKIGGISPETASGPPLFTPGRHHAGIRISAESSLMAQNIFAPSALGKSYMMSLNIKVVFI</sequence>
<evidence type="ECO:0000256" key="1">
    <source>
        <dbReference type="SAM" id="MobiDB-lite"/>
    </source>
</evidence>
<organism evidence="2 3">
    <name type="scientific">Phytophthora fragariae</name>
    <dbReference type="NCBI Taxonomy" id="53985"/>
    <lineage>
        <taxon>Eukaryota</taxon>
        <taxon>Sar</taxon>
        <taxon>Stramenopiles</taxon>
        <taxon>Oomycota</taxon>
        <taxon>Peronosporomycetes</taxon>
        <taxon>Peronosporales</taxon>
        <taxon>Peronosporaceae</taxon>
        <taxon>Phytophthora</taxon>
    </lineage>
</organism>
<gene>
    <name evidence="2" type="ORF">PF008_g6540</name>
</gene>
<accession>A0A6G0S559</accession>
<feature type="compositionally biased region" description="Basic and acidic residues" evidence="1">
    <location>
        <begin position="76"/>
        <end position="93"/>
    </location>
</feature>
<feature type="region of interest" description="Disordered" evidence="1">
    <location>
        <begin position="24"/>
        <end position="127"/>
    </location>
</feature>
<protein>
    <submittedName>
        <fullName evidence="2">Uncharacterized protein</fullName>
    </submittedName>
</protein>
<evidence type="ECO:0000313" key="2">
    <source>
        <dbReference type="EMBL" id="KAE9350263.1"/>
    </source>
</evidence>